<evidence type="ECO:0000256" key="1">
    <source>
        <dbReference type="ARBA" id="ARBA00023015"/>
    </source>
</evidence>
<evidence type="ECO:0000313" key="5">
    <source>
        <dbReference type="Proteomes" id="UP000266188"/>
    </source>
</evidence>
<accession>A0A3A2ZAE5</accession>
<sequence>MVRTTQTIDAELISIGPLVVEDPTTLPPGISVERARAYTKIMTQLWYYQLLAWLHLPLLLESGTEGAYDYSRNSCLEASRNMITCYTSIPRLTANTFCCKSLDFQAFTAAVTLLINTLGSLTDLT</sequence>
<dbReference type="AlphaFoldDB" id="A0A3A2ZAE5"/>
<evidence type="ECO:0000313" key="4">
    <source>
        <dbReference type="EMBL" id="RJE20082.1"/>
    </source>
</evidence>
<protein>
    <submittedName>
        <fullName evidence="4">Uncharacterized protein</fullName>
    </submittedName>
</protein>
<dbReference type="Proteomes" id="UP000266188">
    <property type="component" value="Unassembled WGS sequence"/>
</dbReference>
<evidence type="ECO:0000256" key="3">
    <source>
        <dbReference type="ARBA" id="ARBA00023242"/>
    </source>
</evidence>
<dbReference type="OrthoDB" id="5392779at2759"/>
<keyword evidence="3" id="KW-0539">Nucleus</keyword>
<organism evidence="4 5">
    <name type="scientific">Aspergillus sclerotialis</name>
    <dbReference type="NCBI Taxonomy" id="2070753"/>
    <lineage>
        <taxon>Eukaryota</taxon>
        <taxon>Fungi</taxon>
        <taxon>Dikarya</taxon>
        <taxon>Ascomycota</taxon>
        <taxon>Pezizomycotina</taxon>
        <taxon>Eurotiomycetes</taxon>
        <taxon>Eurotiomycetidae</taxon>
        <taxon>Eurotiales</taxon>
        <taxon>Aspergillaceae</taxon>
        <taxon>Aspergillus</taxon>
        <taxon>Aspergillus subgen. Polypaecilum</taxon>
    </lineage>
</organism>
<keyword evidence="1" id="KW-0805">Transcription regulation</keyword>
<dbReference type="PANTHER" id="PTHR47840">
    <property type="entry name" value="ZN(II)2CYS6 TRANSCRIPTION FACTOR (EUROFUNG)-RELATED"/>
    <property type="match status" value="1"/>
</dbReference>
<comment type="caution">
    <text evidence="4">The sequence shown here is derived from an EMBL/GenBank/DDBJ whole genome shotgun (WGS) entry which is preliminary data.</text>
</comment>
<dbReference type="PANTHER" id="PTHR47840:SF1">
    <property type="entry name" value="ZN(II)2CYS6 TRANSCRIPTION FACTOR (EUROFUNG)"/>
    <property type="match status" value="1"/>
</dbReference>
<keyword evidence="2" id="KW-0804">Transcription</keyword>
<keyword evidence="5" id="KW-1185">Reference proteome</keyword>
<evidence type="ECO:0000256" key="2">
    <source>
        <dbReference type="ARBA" id="ARBA00023163"/>
    </source>
</evidence>
<proteinExistence type="predicted"/>
<name>A0A3A2ZAE5_9EURO</name>
<reference evidence="5" key="1">
    <citation type="submission" date="2017-02" db="EMBL/GenBank/DDBJ databases">
        <authorList>
            <person name="Tafer H."/>
            <person name="Lopandic K."/>
        </authorList>
    </citation>
    <scope>NUCLEOTIDE SEQUENCE [LARGE SCALE GENOMIC DNA]</scope>
    <source>
        <strain evidence="5">CBS 366.77</strain>
    </source>
</reference>
<gene>
    <name evidence="4" type="ORF">PHISCL_07577</name>
</gene>
<dbReference type="EMBL" id="MVGC01000340">
    <property type="protein sequence ID" value="RJE20082.1"/>
    <property type="molecule type" value="Genomic_DNA"/>
</dbReference>